<dbReference type="InterPro" id="IPR013559">
    <property type="entry name" value="YheO"/>
</dbReference>
<evidence type="ECO:0000259" key="1">
    <source>
        <dbReference type="Pfam" id="PF08348"/>
    </source>
</evidence>
<accession>A0ABS3GHF3</accession>
<feature type="domain" description="YheO-like" evidence="1">
    <location>
        <begin position="12"/>
        <end position="117"/>
    </location>
</feature>
<protein>
    <submittedName>
        <fullName evidence="3">PAS domain-containing protein</fullName>
    </submittedName>
</protein>
<evidence type="ECO:0000259" key="2">
    <source>
        <dbReference type="Pfam" id="PF13309"/>
    </source>
</evidence>
<comment type="caution">
    <text evidence="3">The sequence shown here is derived from an EMBL/GenBank/DDBJ whole genome shotgun (WGS) entry which is preliminary data.</text>
</comment>
<dbReference type="EMBL" id="JAFLRD010000002">
    <property type="protein sequence ID" value="MBO0414471.1"/>
    <property type="molecule type" value="Genomic_DNA"/>
</dbReference>
<gene>
    <name evidence="3" type="ORF">J1C50_03025</name>
</gene>
<dbReference type="PANTHER" id="PTHR35568">
    <property type="entry name" value="TRANSCRIPTIONAL REGULATOR DAUR"/>
    <property type="match status" value="1"/>
</dbReference>
<sequence>MSRNDADVDNRLRSYYPIATAISGLFHPQVEVVIHDLKTERIAFIANPISKRKMGDSSLGDQFPKAELEADVIGPYRKVNRDGRNLRSMSAVIRDAKGKPVAVMCINFDVSQLENIADQIKTLAFLPGSLEPHAPFFHDNWHQALDRAVEEQESSFGRPIKAMDAEQRIQFIRRLETGGLLNVRNAPSVVAEKLGISRAALYKYLKTIRRDAEKTGLEPKEESTKAR</sequence>
<dbReference type="Pfam" id="PF08348">
    <property type="entry name" value="PAS_6"/>
    <property type="match status" value="1"/>
</dbReference>
<dbReference type="InterPro" id="IPR039446">
    <property type="entry name" value="DauR-like"/>
</dbReference>
<evidence type="ECO:0000313" key="3">
    <source>
        <dbReference type="EMBL" id="MBO0414471.1"/>
    </source>
</evidence>
<proteinExistence type="predicted"/>
<dbReference type="RefSeq" id="WP_043592191.1">
    <property type="nucleotide sequence ID" value="NZ_JAEILV010000002.1"/>
</dbReference>
<keyword evidence="4" id="KW-1185">Reference proteome</keyword>
<dbReference type="Pfam" id="PF13309">
    <property type="entry name" value="HTH_22"/>
    <property type="match status" value="1"/>
</dbReference>
<dbReference type="Proteomes" id="UP000664349">
    <property type="component" value="Unassembled WGS sequence"/>
</dbReference>
<organism evidence="3 4">
    <name type="scientific">Chromobacterium haemolyticum</name>
    <dbReference type="NCBI Taxonomy" id="394935"/>
    <lineage>
        <taxon>Bacteria</taxon>
        <taxon>Pseudomonadati</taxon>
        <taxon>Pseudomonadota</taxon>
        <taxon>Betaproteobacteria</taxon>
        <taxon>Neisseriales</taxon>
        <taxon>Chromobacteriaceae</taxon>
        <taxon>Chromobacterium</taxon>
    </lineage>
</organism>
<dbReference type="InterPro" id="IPR039445">
    <property type="entry name" value="DauR-like_HTH"/>
</dbReference>
<evidence type="ECO:0000313" key="4">
    <source>
        <dbReference type="Proteomes" id="UP000664349"/>
    </source>
</evidence>
<name>A0ABS3GHF3_9NEIS</name>
<dbReference type="PANTHER" id="PTHR35568:SF1">
    <property type="entry name" value="TRANSCRIPTIONAL REGULATOR DAUR"/>
    <property type="match status" value="1"/>
</dbReference>
<reference evidence="3 4" key="1">
    <citation type="submission" date="2021-03" db="EMBL/GenBank/DDBJ databases">
        <title>First Case of infection caused by Chromobacterium haemolyticum derived from water in China.</title>
        <authorList>
            <person name="Chen J."/>
            <person name="Liu C."/>
        </authorList>
    </citation>
    <scope>NUCLEOTIDE SEQUENCE [LARGE SCALE GENOMIC DNA]</scope>
    <source>
        <strain evidence="3 4">WJ-5</strain>
    </source>
</reference>
<feature type="domain" description="Transcriptional regulator DauR-like HTH" evidence="2">
    <location>
        <begin position="145"/>
        <end position="206"/>
    </location>
</feature>